<gene>
    <name evidence="2" type="ORF">ANCCAN_25649</name>
</gene>
<proteinExistence type="predicted"/>
<feature type="transmembrane region" description="Helical" evidence="1">
    <location>
        <begin position="113"/>
        <end position="136"/>
    </location>
</feature>
<reference evidence="2 3" key="1">
    <citation type="submission" date="2014-10" db="EMBL/GenBank/DDBJ databases">
        <title>Draft genome of the hookworm Ancylostoma caninum.</title>
        <authorList>
            <person name="Mitreva M."/>
        </authorList>
    </citation>
    <scope>NUCLEOTIDE SEQUENCE [LARGE SCALE GENOMIC DNA]</scope>
    <source>
        <strain evidence="2 3">Baltimore</strain>
    </source>
</reference>
<dbReference type="Proteomes" id="UP000252519">
    <property type="component" value="Unassembled WGS sequence"/>
</dbReference>
<organism evidence="2 3">
    <name type="scientific">Ancylostoma caninum</name>
    <name type="common">Dog hookworm</name>
    <dbReference type="NCBI Taxonomy" id="29170"/>
    <lineage>
        <taxon>Eukaryota</taxon>
        <taxon>Metazoa</taxon>
        <taxon>Ecdysozoa</taxon>
        <taxon>Nematoda</taxon>
        <taxon>Chromadorea</taxon>
        <taxon>Rhabditida</taxon>
        <taxon>Rhabditina</taxon>
        <taxon>Rhabditomorpha</taxon>
        <taxon>Strongyloidea</taxon>
        <taxon>Ancylostomatidae</taxon>
        <taxon>Ancylostomatinae</taxon>
        <taxon>Ancylostoma</taxon>
    </lineage>
</organism>
<keyword evidence="1" id="KW-1133">Transmembrane helix</keyword>
<keyword evidence="1" id="KW-0812">Transmembrane</keyword>
<evidence type="ECO:0000313" key="3">
    <source>
        <dbReference type="Proteomes" id="UP000252519"/>
    </source>
</evidence>
<dbReference type="AlphaFoldDB" id="A0A368F8Y5"/>
<keyword evidence="1" id="KW-0472">Membrane</keyword>
<keyword evidence="3" id="KW-1185">Reference proteome</keyword>
<comment type="caution">
    <text evidence="2">The sequence shown here is derived from an EMBL/GenBank/DDBJ whole genome shotgun (WGS) entry which is preliminary data.</text>
</comment>
<name>A0A368F8Y5_ANCCA</name>
<accession>A0A368F8Y5</accession>
<evidence type="ECO:0000313" key="2">
    <source>
        <dbReference type="EMBL" id="RCN28606.1"/>
    </source>
</evidence>
<sequence>MEEDAVSVHRHASRPARGQHQLVAAIAAWHGHLPVVLNRCLRCVVTKWCSRVVSHSNSSAAIHRPRPVAPARSRVVVAVEVKCQDCVNDAVKGQSDDYLVFAGLKYANLPRFLITYFSPLMPLVFASFFVVSPYVYGYLD</sequence>
<protein>
    <submittedName>
        <fullName evidence="2">Uncharacterized protein</fullName>
    </submittedName>
</protein>
<evidence type="ECO:0000256" key="1">
    <source>
        <dbReference type="SAM" id="Phobius"/>
    </source>
</evidence>
<dbReference type="EMBL" id="JOJR01002460">
    <property type="protein sequence ID" value="RCN28606.1"/>
    <property type="molecule type" value="Genomic_DNA"/>
</dbReference>